<dbReference type="Pfam" id="PF04186">
    <property type="entry name" value="FxsA"/>
    <property type="match status" value="1"/>
</dbReference>
<dbReference type="NCBIfam" id="NF008528">
    <property type="entry name" value="PRK11463.1-2"/>
    <property type="match status" value="1"/>
</dbReference>
<evidence type="ECO:0000256" key="1">
    <source>
        <dbReference type="SAM" id="Phobius"/>
    </source>
</evidence>
<reference evidence="2" key="1">
    <citation type="journal article" date="2020" name="mSystems">
        <title>Genome- and Community-Level Interaction Insights into Carbon Utilization and Element Cycling Functions of Hydrothermarchaeota in Hydrothermal Sediment.</title>
        <authorList>
            <person name="Zhou Z."/>
            <person name="Liu Y."/>
            <person name="Xu W."/>
            <person name="Pan J."/>
            <person name="Luo Z.H."/>
            <person name="Li M."/>
        </authorList>
    </citation>
    <scope>NUCLEOTIDE SEQUENCE [LARGE SCALE GENOMIC DNA]</scope>
    <source>
        <strain evidence="2">HyVt-513</strain>
    </source>
</reference>
<dbReference type="EMBL" id="DRNO01000091">
    <property type="protein sequence ID" value="HFC03490.1"/>
    <property type="molecule type" value="Genomic_DNA"/>
</dbReference>
<keyword evidence="1" id="KW-1133">Transmembrane helix</keyword>
<name>A0A7V2SJ76_9BACT</name>
<protein>
    <submittedName>
        <fullName evidence="2">FxsA family protein</fullName>
    </submittedName>
</protein>
<dbReference type="Proteomes" id="UP000885722">
    <property type="component" value="Unassembled WGS sequence"/>
</dbReference>
<evidence type="ECO:0000313" key="2">
    <source>
        <dbReference type="EMBL" id="HFC03490.1"/>
    </source>
</evidence>
<accession>A0A7V2SJ76</accession>
<dbReference type="InterPro" id="IPR007313">
    <property type="entry name" value="FxsA"/>
</dbReference>
<proteinExistence type="predicted"/>
<dbReference type="AlphaFoldDB" id="A0A7V2SJ76"/>
<feature type="transmembrane region" description="Helical" evidence="1">
    <location>
        <begin position="71"/>
        <end position="100"/>
    </location>
</feature>
<keyword evidence="1" id="KW-0472">Membrane</keyword>
<sequence>MIFLVLLFFAELFVSLKVGIVIGFGWSVVWILSTMVVGGLLLRLSPYALWNNFQTFNFGRFDIRDVHNASMAYLLGAILLIIPGVLTDLIGIGLLLYTLYLHLLATIRPTPKATHDPFNEGDNDVIDVEIIDEPDRGDADRRSR</sequence>
<organism evidence="2">
    <name type="scientific">Nitratifractor salsuginis</name>
    <dbReference type="NCBI Taxonomy" id="269261"/>
    <lineage>
        <taxon>Bacteria</taxon>
        <taxon>Pseudomonadati</taxon>
        <taxon>Campylobacterota</taxon>
        <taxon>Epsilonproteobacteria</taxon>
        <taxon>Campylobacterales</taxon>
        <taxon>Sulfurovaceae</taxon>
        <taxon>Nitratifractor</taxon>
    </lineage>
</organism>
<keyword evidence="1" id="KW-0812">Transmembrane</keyword>
<comment type="caution">
    <text evidence="2">The sequence shown here is derived from an EMBL/GenBank/DDBJ whole genome shotgun (WGS) entry which is preliminary data.</text>
</comment>
<dbReference type="GO" id="GO:0016020">
    <property type="term" value="C:membrane"/>
    <property type="evidence" value="ECO:0007669"/>
    <property type="project" value="InterPro"/>
</dbReference>
<gene>
    <name evidence="2" type="ORF">ENJ74_01330</name>
</gene>
<feature type="transmembrane region" description="Helical" evidence="1">
    <location>
        <begin position="29"/>
        <end position="50"/>
    </location>
</feature>